<accession>A0A8B6DR41</accession>
<sequence>MNKIRRPEEKWNTFDLVKVKVSSEITDEEKNSQQGDLHLEGKRISKKKLTQNLTQTKPVMVDVSVQTSTLSKLQTDLDIGASMTNNSHLQMPVISAHPSDTAFISSPKKD</sequence>
<dbReference type="EMBL" id="UYJE01003805">
    <property type="protein sequence ID" value="VDI22586.1"/>
    <property type="molecule type" value="Genomic_DNA"/>
</dbReference>
<protein>
    <submittedName>
        <fullName evidence="1">Uncharacterized protein</fullName>
    </submittedName>
</protein>
<evidence type="ECO:0000313" key="1">
    <source>
        <dbReference type="EMBL" id="VDI22586.1"/>
    </source>
</evidence>
<keyword evidence="2" id="KW-1185">Reference proteome</keyword>
<gene>
    <name evidence="1" type="ORF">MGAL_10B049075</name>
</gene>
<name>A0A8B6DR41_MYTGA</name>
<proteinExistence type="predicted"/>
<dbReference type="Proteomes" id="UP000596742">
    <property type="component" value="Unassembled WGS sequence"/>
</dbReference>
<organism evidence="1 2">
    <name type="scientific">Mytilus galloprovincialis</name>
    <name type="common">Mediterranean mussel</name>
    <dbReference type="NCBI Taxonomy" id="29158"/>
    <lineage>
        <taxon>Eukaryota</taxon>
        <taxon>Metazoa</taxon>
        <taxon>Spiralia</taxon>
        <taxon>Lophotrochozoa</taxon>
        <taxon>Mollusca</taxon>
        <taxon>Bivalvia</taxon>
        <taxon>Autobranchia</taxon>
        <taxon>Pteriomorphia</taxon>
        <taxon>Mytilida</taxon>
        <taxon>Mytiloidea</taxon>
        <taxon>Mytilidae</taxon>
        <taxon>Mytilinae</taxon>
        <taxon>Mytilus</taxon>
    </lineage>
</organism>
<evidence type="ECO:0000313" key="2">
    <source>
        <dbReference type="Proteomes" id="UP000596742"/>
    </source>
</evidence>
<reference evidence="1" key="1">
    <citation type="submission" date="2018-11" db="EMBL/GenBank/DDBJ databases">
        <authorList>
            <person name="Alioto T."/>
            <person name="Alioto T."/>
        </authorList>
    </citation>
    <scope>NUCLEOTIDE SEQUENCE</scope>
</reference>
<comment type="caution">
    <text evidence="1">The sequence shown here is derived from an EMBL/GenBank/DDBJ whole genome shotgun (WGS) entry which is preliminary data.</text>
</comment>
<dbReference type="OrthoDB" id="6160659at2759"/>
<dbReference type="AlphaFoldDB" id="A0A8B6DR41"/>